<evidence type="ECO:0000313" key="9">
    <source>
        <dbReference type="EMBL" id="KAG1539277.1"/>
    </source>
</evidence>
<keyword evidence="2" id="KW-0805">Transcription regulation</keyword>
<dbReference type="OrthoDB" id="1095242at2759"/>
<evidence type="ECO:0000256" key="2">
    <source>
        <dbReference type="ARBA" id="ARBA00023015"/>
    </source>
</evidence>
<evidence type="ECO:0000256" key="6">
    <source>
        <dbReference type="PROSITE-ProRule" id="PRU00042"/>
    </source>
</evidence>
<comment type="subcellular location">
    <subcellularLocation>
        <location evidence="1">Nucleus</location>
    </subcellularLocation>
</comment>
<gene>
    <name evidence="9" type="ORF">G6F51_009239</name>
</gene>
<dbReference type="GO" id="GO:0008270">
    <property type="term" value="F:zinc ion binding"/>
    <property type="evidence" value="ECO:0007669"/>
    <property type="project" value="UniProtKB-KW"/>
</dbReference>
<dbReference type="PROSITE" id="PS50157">
    <property type="entry name" value="ZINC_FINGER_C2H2_2"/>
    <property type="match status" value="1"/>
</dbReference>
<dbReference type="Proteomes" id="UP000717996">
    <property type="component" value="Unassembled WGS sequence"/>
</dbReference>
<evidence type="ECO:0000256" key="4">
    <source>
        <dbReference type="ARBA" id="ARBA00023242"/>
    </source>
</evidence>
<name>A0A9P7C7W3_RHIOR</name>
<evidence type="ECO:0000256" key="7">
    <source>
        <dbReference type="SAM" id="MobiDB-lite"/>
    </source>
</evidence>
<dbReference type="PROSITE" id="PS00028">
    <property type="entry name" value="ZINC_FINGER_C2H2_1"/>
    <property type="match status" value="1"/>
</dbReference>
<feature type="compositionally biased region" description="Low complexity" evidence="7">
    <location>
        <begin position="276"/>
        <end position="317"/>
    </location>
</feature>
<evidence type="ECO:0000256" key="3">
    <source>
        <dbReference type="ARBA" id="ARBA00023163"/>
    </source>
</evidence>
<dbReference type="AlphaFoldDB" id="A0A9P7C7W3"/>
<sequence>MMNSKPYTKKKLSEKNQFCASSYGLPTPTEENILIRQTQIDEMKLFFATAPHQWDTTKSIKRFNLPNGEAISCVLWDNLFFISGTDIVRSLTFRFHAFGRPVMNHKKFEEGIFSDLRNLKPGHDARLEEPKSELLDMLYKNNCIRTQKKQKVFYWFSVPHDRLFLDALERDLKREKMGLESTTRAIVQPATSLSLDSTQDLFDELRKNMSIKNPNHPQVTPKNDLWSTRLDSGLKRSRVHSLPNQVTHKLPLTKPHRISTTSVTDGSSKKRVRAISTTSTSSSSSSSISGSSNSISHSRSTSSTSTSHTLTPSPTKTKWTQPDYLLDPISSTVNRLDISSTNQKVSKSLDLKKQKALFGNLHLLDGSPSYKQRRRRTTQSTPSPAAGRVHRHANCHHPAPVKNNFSRVSSFGLPPPLKSSSPTMTPKNQSRLALAAYKAGLVQSDDSKLNDVKPVNITVDIDWHEPQIKSEESIICCQQLMPSCQHLLNSVDNREMEMMMFTCQLCGKIFSESQKFEEHQRMEHSDDRMEIKQDENDDDEDHLHSPPKHLYSTISPFNLQTDYHSTDSSLSTHHWGLIGGDIEMQEPTDNLFSVYDQVYDPILSATSSTHSLNKSNYYEQDDFSTSTMSSPSDPFHSMTLFSPFKPMLQEQEEQDLLPLDSIYAYIDPSIHLSYPFDMNFVFGA</sequence>
<comment type="similarity">
    <text evidence="5">Belongs to the STE12 transcription factor family.</text>
</comment>
<evidence type="ECO:0000256" key="5">
    <source>
        <dbReference type="ARBA" id="ARBA00024345"/>
    </source>
</evidence>
<proteinExistence type="inferred from homology"/>
<evidence type="ECO:0000259" key="8">
    <source>
        <dbReference type="PROSITE" id="PS50157"/>
    </source>
</evidence>
<evidence type="ECO:0000256" key="1">
    <source>
        <dbReference type="ARBA" id="ARBA00004123"/>
    </source>
</evidence>
<accession>A0A9P7C7W3</accession>
<feature type="region of interest" description="Disordered" evidence="7">
    <location>
        <begin position="363"/>
        <end position="391"/>
    </location>
</feature>
<keyword evidence="6" id="KW-0862">Zinc</keyword>
<feature type="region of interest" description="Disordered" evidence="7">
    <location>
        <begin position="517"/>
        <end position="547"/>
    </location>
</feature>
<dbReference type="GO" id="GO:0003700">
    <property type="term" value="F:DNA-binding transcription factor activity"/>
    <property type="evidence" value="ECO:0007669"/>
    <property type="project" value="InterPro"/>
</dbReference>
<feature type="region of interest" description="Disordered" evidence="7">
    <location>
        <begin position="236"/>
        <end position="322"/>
    </location>
</feature>
<dbReference type="GO" id="GO:1990527">
    <property type="term" value="C:Tec1p-Ste12p-Dig1p complex"/>
    <property type="evidence" value="ECO:0007669"/>
    <property type="project" value="TreeGrafter"/>
</dbReference>
<reference evidence="9" key="1">
    <citation type="journal article" date="2020" name="Microb. Genom.">
        <title>Genetic diversity of clinical and environmental Mucorales isolates obtained from an investigation of mucormycosis cases among solid organ transplant recipients.</title>
        <authorList>
            <person name="Nguyen M.H."/>
            <person name="Kaul D."/>
            <person name="Muto C."/>
            <person name="Cheng S.J."/>
            <person name="Richter R.A."/>
            <person name="Bruno V.M."/>
            <person name="Liu G."/>
            <person name="Beyhan S."/>
            <person name="Sundermann A.J."/>
            <person name="Mounaud S."/>
            <person name="Pasculle A.W."/>
            <person name="Nierman W.C."/>
            <person name="Driscoll E."/>
            <person name="Cumbie R."/>
            <person name="Clancy C.J."/>
            <person name="Dupont C.L."/>
        </authorList>
    </citation>
    <scope>NUCLEOTIDE SEQUENCE</scope>
    <source>
        <strain evidence="9">GL16</strain>
    </source>
</reference>
<dbReference type="GO" id="GO:0005634">
    <property type="term" value="C:nucleus"/>
    <property type="evidence" value="ECO:0007669"/>
    <property type="project" value="UniProtKB-SubCell"/>
</dbReference>
<dbReference type="InterPro" id="IPR003120">
    <property type="entry name" value="Ste12"/>
</dbReference>
<dbReference type="SMART" id="SM00424">
    <property type="entry name" value="STE"/>
    <property type="match status" value="1"/>
</dbReference>
<organism evidence="9 10">
    <name type="scientific">Rhizopus oryzae</name>
    <name type="common">Mucormycosis agent</name>
    <name type="synonym">Rhizopus arrhizus var. delemar</name>
    <dbReference type="NCBI Taxonomy" id="64495"/>
    <lineage>
        <taxon>Eukaryota</taxon>
        <taxon>Fungi</taxon>
        <taxon>Fungi incertae sedis</taxon>
        <taxon>Mucoromycota</taxon>
        <taxon>Mucoromycotina</taxon>
        <taxon>Mucoromycetes</taxon>
        <taxon>Mucorales</taxon>
        <taxon>Mucorineae</taxon>
        <taxon>Rhizopodaceae</taxon>
        <taxon>Rhizopus</taxon>
    </lineage>
</organism>
<dbReference type="PANTHER" id="PTHR47427:SF1">
    <property type="entry name" value="PROTEIN STE12"/>
    <property type="match status" value="1"/>
</dbReference>
<feature type="compositionally biased region" description="Basic and acidic residues" evidence="7">
    <location>
        <begin position="517"/>
        <end position="534"/>
    </location>
</feature>
<dbReference type="InterPro" id="IPR013087">
    <property type="entry name" value="Znf_C2H2_type"/>
</dbReference>
<dbReference type="GO" id="GO:1990526">
    <property type="term" value="C:Ste12p-Dig1p-Dig2p complex"/>
    <property type="evidence" value="ECO:0007669"/>
    <property type="project" value="TreeGrafter"/>
</dbReference>
<dbReference type="Pfam" id="PF02200">
    <property type="entry name" value="STE"/>
    <property type="match status" value="1"/>
</dbReference>
<dbReference type="EMBL" id="JAANIT010001657">
    <property type="protein sequence ID" value="KAG1539277.1"/>
    <property type="molecule type" value="Genomic_DNA"/>
</dbReference>
<keyword evidence="6" id="KW-0863">Zinc-finger</keyword>
<comment type="caution">
    <text evidence="9">The sequence shown here is derived from an EMBL/GenBank/DDBJ whole genome shotgun (WGS) entry which is preliminary data.</text>
</comment>
<dbReference type="InterPro" id="IPR052127">
    <property type="entry name" value="STE12_transcription_factor"/>
</dbReference>
<evidence type="ECO:0000313" key="10">
    <source>
        <dbReference type="Proteomes" id="UP000717996"/>
    </source>
</evidence>
<protein>
    <recommendedName>
        <fullName evidence="8">C2H2-type domain-containing protein</fullName>
    </recommendedName>
</protein>
<keyword evidence="4" id="KW-0539">Nucleus</keyword>
<keyword evidence="3" id="KW-0804">Transcription</keyword>
<feature type="domain" description="C2H2-type" evidence="8">
    <location>
        <begin position="501"/>
        <end position="529"/>
    </location>
</feature>
<dbReference type="PANTHER" id="PTHR47427">
    <property type="entry name" value="PROTEIN STE12"/>
    <property type="match status" value="1"/>
</dbReference>
<keyword evidence="6" id="KW-0479">Metal-binding</keyword>